<reference evidence="2" key="1">
    <citation type="submission" date="2023-05" db="EMBL/GenBank/DDBJ databases">
        <title>Nepenthes gracilis genome sequencing.</title>
        <authorList>
            <person name="Fukushima K."/>
        </authorList>
    </citation>
    <scope>NUCLEOTIDE SEQUENCE</scope>
    <source>
        <strain evidence="2">SING2019-196</strain>
    </source>
</reference>
<evidence type="ECO:0000313" key="2">
    <source>
        <dbReference type="EMBL" id="GMH31206.1"/>
    </source>
</evidence>
<dbReference type="PANTHER" id="PTHR32002">
    <property type="entry name" value="PROTEIN NLP8"/>
    <property type="match status" value="1"/>
</dbReference>
<proteinExistence type="predicted"/>
<gene>
    <name evidence="2" type="ORF">Nepgr_033049</name>
</gene>
<dbReference type="InterPro" id="IPR055081">
    <property type="entry name" value="NLP1-9_GAF"/>
</dbReference>
<dbReference type="AlphaFoldDB" id="A0AAD3TLE3"/>
<name>A0AAD3TLE3_NEPGR</name>
<dbReference type="PANTHER" id="PTHR32002:SF35">
    <property type="entry name" value="PROTEIN NLP6"/>
    <property type="match status" value="1"/>
</dbReference>
<accession>A0AAD3TLE3</accession>
<keyword evidence="3" id="KW-1185">Reference proteome</keyword>
<sequence length="175" mass="20006">MSSKRLFTFKYVLFSKCWDGQVSEVDEEIELMPNDSDFQRCWFRSTVLELLWKQIKIQYDEKEDQDGSCREQSCRSTSAATFYVVEVGMRSSHEACAEYQVQSGQGVAGREIFSHDISSHGDIAHFCKTEYPLVHYAHMFGLTSCFAICLRSKHIGHDDSVLEFCLPTSITDGSE</sequence>
<comment type="caution">
    <text evidence="2">The sequence shown here is derived from an EMBL/GenBank/DDBJ whole genome shotgun (WGS) entry which is preliminary data.</text>
</comment>
<evidence type="ECO:0000259" key="1">
    <source>
        <dbReference type="Pfam" id="PF22922"/>
    </source>
</evidence>
<dbReference type="EMBL" id="BSYO01000039">
    <property type="protein sequence ID" value="GMH31206.1"/>
    <property type="molecule type" value="Genomic_DNA"/>
</dbReference>
<evidence type="ECO:0000313" key="3">
    <source>
        <dbReference type="Proteomes" id="UP001279734"/>
    </source>
</evidence>
<organism evidence="2 3">
    <name type="scientific">Nepenthes gracilis</name>
    <name type="common">Slender pitcher plant</name>
    <dbReference type="NCBI Taxonomy" id="150966"/>
    <lineage>
        <taxon>Eukaryota</taxon>
        <taxon>Viridiplantae</taxon>
        <taxon>Streptophyta</taxon>
        <taxon>Embryophyta</taxon>
        <taxon>Tracheophyta</taxon>
        <taxon>Spermatophyta</taxon>
        <taxon>Magnoliopsida</taxon>
        <taxon>eudicotyledons</taxon>
        <taxon>Gunneridae</taxon>
        <taxon>Pentapetalae</taxon>
        <taxon>Caryophyllales</taxon>
        <taxon>Nepenthaceae</taxon>
        <taxon>Nepenthes</taxon>
    </lineage>
</organism>
<dbReference type="GO" id="GO:0003700">
    <property type="term" value="F:DNA-binding transcription factor activity"/>
    <property type="evidence" value="ECO:0007669"/>
    <property type="project" value="InterPro"/>
</dbReference>
<dbReference type="Pfam" id="PF22922">
    <property type="entry name" value="GAF_NLP"/>
    <property type="match status" value="1"/>
</dbReference>
<dbReference type="Proteomes" id="UP001279734">
    <property type="component" value="Unassembled WGS sequence"/>
</dbReference>
<dbReference type="InterPro" id="IPR045012">
    <property type="entry name" value="NLP"/>
</dbReference>
<protein>
    <recommendedName>
        <fullName evidence="1">NLP1-9 GAF domain-containing protein</fullName>
    </recommendedName>
</protein>
<feature type="domain" description="NLP1-9 GAF" evidence="1">
    <location>
        <begin position="50"/>
        <end position="174"/>
    </location>
</feature>